<comment type="caution">
    <text evidence="2">The sequence shown here is derived from an EMBL/GenBank/DDBJ whole genome shotgun (WGS) entry which is preliminary data.</text>
</comment>
<evidence type="ECO:0000259" key="1">
    <source>
        <dbReference type="Pfam" id="PF00561"/>
    </source>
</evidence>
<dbReference type="RefSeq" id="WP_281902879.1">
    <property type="nucleotide sequence ID" value="NZ_BSDI01000048.1"/>
</dbReference>
<dbReference type="Gene3D" id="3.40.50.1820">
    <property type="entry name" value="alpha/beta hydrolase"/>
    <property type="match status" value="1"/>
</dbReference>
<dbReference type="PROSITE" id="PS01151">
    <property type="entry name" value="FIMBRIAL_USHER"/>
    <property type="match status" value="1"/>
</dbReference>
<evidence type="ECO:0000313" key="2">
    <source>
        <dbReference type="EMBL" id="GLI01671.1"/>
    </source>
</evidence>
<dbReference type="InterPro" id="IPR018030">
    <property type="entry name" value="Fimbrial_membr_usher_CS"/>
</dbReference>
<reference evidence="2" key="1">
    <citation type="submission" date="2022-12" db="EMBL/GenBank/DDBJ databases">
        <title>New Phytohabitans aurantiacus sp. RD004123 nov., an actinomycete isolated from soil.</title>
        <authorList>
            <person name="Triningsih D.W."/>
            <person name="Harunari E."/>
            <person name="Igarashi Y."/>
        </authorList>
    </citation>
    <scope>NUCLEOTIDE SEQUENCE</scope>
    <source>
        <strain evidence="2">RD004123</strain>
    </source>
</reference>
<accession>A0ABQ5R7X3</accession>
<dbReference type="EMBL" id="BSDI01000048">
    <property type="protein sequence ID" value="GLI01671.1"/>
    <property type="molecule type" value="Genomic_DNA"/>
</dbReference>
<proteinExistence type="predicted"/>
<gene>
    <name evidence="2" type="primary">pcaD</name>
    <name evidence="2" type="ORF">Pa4123_69470</name>
</gene>
<name>A0ABQ5R7X3_9ACTN</name>
<evidence type="ECO:0000313" key="3">
    <source>
        <dbReference type="Proteomes" id="UP001144280"/>
    </source>
</evidence>
<dbReference type="PANTHER" id="PTHR43433">
    <property type="entry name" value="HYDROLASE, ALPHA/BETA FOLD FAMILY PROTEIN"/>
    <property type="match status" value="1"/>
</dbReference>
<dbReference type="Pfam" id="PF00561">
    <property type="entry name" value="Abhydrolase_1"/>
    <property type="match status" value="1"/>
</dbReference>
<protein>
    <submittedName>
        <fullName evidence="2">3-oxoadipate enol-lactonase</fullName>
    </submittedName>
</protein>
<organism evidence="2 3">
    <name type="scientific">Phytohabitans aurantiacus</name>
    <dbReference type="NCBI Taxonomy" id="3016789"/>
    <lineage>
        <taxon>Bacteria</taxon>
        <taxon>Bacillati</taxon>
        <taxon>Actinomycetota</taxon>
        <taxon>Actinomycetes</taxon>
        <taxon>Micromonosporales</taxon>
        <taxon>Micromonosporaceae</taxon>
    </lineage>
</organism>
<dbReference type="Proteomes" id="UP001144280">
    <property type="component" value="Unassembled WGS sequence"/>
</dbReference>
<keyword evidence="3" id="KW-1185">Reference proteome</keyword>
<feature type="domain" description="AB hydrolase-1" evidence="1">
    <location>
        <begin position="17"/>
        <end position="240"/>
    </location>
</feature>
<dbReference type="InterPro" id="IPR029058">
    <property type="entry name" value="AB_hydrolase_fold"/>
</dbReference>
<dbReference type="InterPro" id="IPR050471">
    <property type="entry name" value="AB_hydrolase"/>
</dbReference>
<dbReference type="PRINTS" id="PR00111">
    <property type="entry name" value="ABHYDROLASE"/>
</dbReference>
<sequence length="255" mass="26762">MNAVDVHYIVEGPAEAPVLVLGGSLGSTLRIWDAQAARLSSRFRVVRFDTRGHGESPVPPGPYTIADLGHDVIALLDRLGVSKAHFCGVSLGGMTGMWLGAYAPDRIDRLVLCCTSARLGPPEMWAERARTVREQGVAALADTVVARWLTPEYAARNPGLARDLRDMIAATPAEGYAGCCGVIEHMDLTGILPTVRAATLVIAGADDPATPPTHGASIAAAIPGARMAIVPHAAHLANVEQADTVTALIMEHLDG</sequence>
<dbReference type="InterPro" id="IPR000073">
    <property type="entry name" value="AB_hydrolase_1"/>
</dbReference>
<dbReference type="NCBIfam" id="TIGR02427">
    <property type="entry name" value="protocat_pcaD"/>
    <property type="match status" value="1"/>
</dbReference>
<dbReference type="PANTHER" id="PTHR43433:SF1">
    <property type="entry name" value="BLL5160 PROTEIN"/>
    <property type="match status" value="1"/>
</dbReference>
<dbReference type="SUPFAM" id="SSF53474">
    <property type="entry name" value="alpha/beta-Hydrolases"/>
    <property type="match status" value="1"/>
</dbReference>
<dbReference type="InterPro" id="IPR026968">
    <property type="entry name" value="PcaD/CatD"/>
</dbReference>